<evidence type="ECO:0000259" key="2">
    <source>
        <dbReference type="Pfam" id="PF09603"/>
    </source>
</evidence>
<protein>
    <submittedName>
        <fullName evidence="3">Uncharacterized protein (TIGR02145 family)</fullName>
    </submittedName>
</protein>
<dbReference type="PROSITE" id="PS51257">
    <property type="entry name" value="PROKAR_LIPOPROTEIN"/>
    <property type="match status" value="1"/>
</dbReference>
<dbReference type="EMBL" id="QGHD01000004">
    <property type="protein sequence ID" value="PWL03664.1"/>
    <property type="molecule type" value="Genomic_DNA"/>
</dbReference>
<dbReference type="RefSeq" id="WP_106197870.1">
    <property type="nucleotide sequence ID" value="NZ_QGHD01000004.1"/>
</dbReference>
<feature type="signal peptide" evidence="1">
    <location>
        <begin position="1"/>
        <end position="18"/>
    </location>
</feature>
<accession>A0ABX5LMQ0</accession>
<dbReference type="InterPro" id="IPR011871">
    <property type="entry name" value="Fib_succ_major"/>
</dbReference>
<evidence type="ECO:0000313" key="4">
    <source>
        <dbReference type="Proteomes" id="UP000245523"/>
    </source>
</evidence>
<dbReference type="Proteomes" id="UP000245523">
    <property type="component" value="Unassembled WGS sequence"/>
</dbReference>
<keyword evidence="4" id="KW-1185">Reference proteome</keyword>
<name>A0ABX5LMQ0_9BACT</name>
<evidence type="ECO:0000256" key="1">
    <source>
        <dbReference type="SAM" id="SignalP"/>
    </source>
</evidence>
<comment type="caution">
    <text evidence="3">The sequence shown here is derived from an EMBL/GenBank/DDBJ whole genome shotgun (WGS) entry which is preliminary data.</text>
</comment>
<dbReference type="NCBIfam" id="TIGR02145">
    <property type="entry name" value="Fib_succ_major"/>
    <property type="match status" value="1"/>
</dbReference>
<feature type="chain" id="PRO_5045225827" evidence="1">
    <location>
        <begin position="19"/>
        <end position="224"/>
    </location>
</feature>
<keyword evidence="1" id="KW-0732">Signal</keyword>
<reference evidence="3 4" key="1">
    <citation type="submission" date="2018-05" db="EMBL/GenBank/DDBJ databases">
        <title>Animal gut microbial communities from fecal samples from Wisconsin, USA.</title>
        <authorList>
            <person name="Neumann A."/>
        </authorList>
    </citation>
    <scope>NUCLEOTIDE SEQUENCE [LARGE SCALE GENOMIC DNA]</scope>
    <source>
        <strain evidence="3 4">UWS4</strain>
    </source>
</reference>
<feature type="domain" description="Fibrobacter succinogenes major paralogous" evidence="2">
    <location>
        <begin position="56"/>
        <end position="223"/>
    </location>
</feature>
<evidence type="ECO:0000313" key="3">
    <source>
        <dbReference type="EMBL" id="PWL03664.1"/>
    </source>
</evidence>
<organism evidence="3 4">
    <name type="scientific">Hallerella porci</name>
    <dbReference type="NCBI Taxonomy" id="1945871"/>
    <lineage>
        <taxon>Bacteria</taxon>
        <taxon>Pseudomonadati</taxon>
        <taxon>Fibrobacterota</taxon>
        <taxon>Fibrobacteria</taxon>
        <taxon>Fibrobacterales</taxon>
        <taxon>Fibrobacteraceae</taxon>
        <taxon>Hallerella</taxon>
    </lineage>
</organism>
<proteinExistence type="predicted"/>
<sequence length="224" mass="25216">MQFILRFGLLAICLWAVACSENSSSASDFDAASICPENLRGTFIDDRDGQVYKYTTIGNQIWMAENLNYDSPHSYCYEGIDNFCEIFGRFYSLMKNEEFGQLDSNLVASVCPTGWKIPSEEDWDILIQVMGNGDEELAAERLKSQTYWGYLRKSGIDACGFNVLPAGYALNFVAPERFGIDANFVSTPNFNSDVDYYNRNIYVESSVGYVNLLGGKISIRCIKE</sequence>
<gene>
    <name evidence="3" type="ORF">B0H50_10488</name>
</gene>
<dbReference type="Pfam" id="PF09603">
    <property type="entry name" value="Fib_succ_major"/>
    <property type="match status" value="1"/>
</dbReference>